<feature type="compositionally biased region" description="Pro residues" evidence="2">
    <location>
        <begin position="1020"/>
        <end position="1038"/>
    </location>
</feature>
<feature type="compositionally biased region" description="Acidic residues" evidence="2">
    <location>
        <begin position="660"/>
        <end position="676"/>
    </location>
</feature>
<feature type="compositionally biased region" description="Polar residues" evidence="2">
    <location>
        <begin position="793"/>
        <end position="802"/>
    </location>
</feature>
<feature type="compositionally biased region" description="Basic and acidic residues" evidence="2">
    <location>
        <begin position="997"/>
        <end position="1007"/>
    </location>
</feature>
<proteinExistence type="predicted"/>
<evidence type="ECO:0000256" key="1">
    <source>
        <dbReference type="SAM" id="Coils"/>
    </source>
</evidence>
<name>A0A6L2MDM8_TANCI</name>
<feature type="compositionally biased region" description="Pro residues" evidence="2">
    <location>
        <begin position="1181"/>
        <end position="1190"/>
    </location>
</feature>
<keyword evidence="1" id="KW-0175">Coiled coil</keyword>
<feature type="region of interest" description="Disordered" evidence="2">
    <location>
        <begin position="1110"/>
        <end position="1133"/>
    </location>
</feature>
<evidence type="ECO:0000313" key="3">
    <source>
        <dbReference type="EMBL" id="GEU71988.1"/>
    </source>
</evidence>
<dbReference type="PROSITE" id="PS50330">
    <property type="entry name" value="UIM"/>
    <property type="match status" value="1"/>
</dbReference>
<feature type="coiled-coil region" evidence="1">
    <location>
        <begin position="58"/>
        <end position="85"/>
    </location>
</feature>
<feature type="region of interest" description="Disordered" evidence="2">
    <location>
        <begin position="884"/>
        <end position="923"/>
    </location>
</feature>
<feature type="region of interest" description="Disordered" evidence="2">
    <location>
        <begin position="187"/>
        <end position="208"/>
    </location>
</feature>
<dbReference type="InterPro" id="IPR003903">
    <property type="entry name" value="UIM_dom"/>
</dbReference>
<feature type="compositionally biased region" description="Low complexity" evidence="2">
    <location>
        <begin position="1039"/>
        <end position="1053"/>
    </location>
</feature>
<feature type="non-terminal residue" evidence="3">
    <location>
        <position position="1"/>
    </location>
</feature>
<sequence length="1190" mass="131959">DNQTELITHFSKLEVSHLTLQLKYQDLKDQIGSNPTTPDKDIPDFDSVFVIGKMQASLQGKDNVIRQLKKKLSQLQVTHQDTDRTLRVQTTDSKITKLTDQELLEYAIGTCPHGSQPRAKQLDHTPLIRKKQVSVAQPFDKGDSTIHPHVVTVKSQKINAPVPPSTGVDCCPIACGSQPMSHVKPNRILPSKGDTKLPIDDKPRKTSTRIDSSSRLKRTVINLHSDFVCQTCAKCVTPSNHDLCVATCLQSAMATPSIHHNRSVERKLKQVWKPKHVRQVWKPIGKVLTTIGHQLRPTGQIFDLGNQCPLTKFTPPKVVSSTQHTRQTNLCANQKEPYQNWGSNLSNSPSLSGFKCRMAVVNDPSDQTPTMAPPVRTDDQILPHIRAFTASSDLPSIYIQQFWDTILYDKKAGCYKCQLDEQWFDLTKETLMEALQITPVNRNQSFATPPSINGLVDFVNQLGYPKLVINLSTIVTNDLFQPWRALLTIINLCLTGKTYDLKDQGPLCCRFYGALSHELILITPRGSGRNLPNPYILSLMKTESRKHRFHPRPDSPLHLSNEEPVLGYLKFSAKGTKREIFRMPIPGRLITANIQAAPYYQEYQENVSKHRGFLAGEIRSTQDLPAPRPAKPARKPQIKRSVSRNTRQSRGSPKSVGASEAEEVPAEEPQVAEEDADFQKAMEESMKDAYALPKGPLPPVVIREPESGKYQPLSEVPGKGNAKVSEEHVAHDLLSLQKHKKTSPADQYIFQRRVSEPTASSFLDVSPYEVLGQLDSKEESKKIVLGVEKSSQEEGQAGSNPDESSEGQAGPDPGNAEARVQSTSSPMVHAGSDREHIDTDVANVSLQPSTEQLYKVFTTIIYPNVQENLKLAVEEPVLLEEPASSSGTLSSLQHEHPKLKATTTDTTTTTTTTFPPLQAPQQSTTEAMMVKRIVSEVVTDAVDWAIQAPLCNRFRDLPEADMKEILHQCMWETDSYKSNEVHMQLFEALEKSINRDQSEELAHDLAKARKKKKKSRESPKMPPGSPSHQPPPPPPPAGPSKTSGAPRTSESQVTPPPPPPPTSTNQDSPSTGSAAPSPIKTVATTKHQAWLTPDVTLKPLVSLTPEDLDLDEAMGPDEQAQLSDEEDIESAHIPTVNLRQGWWKPFEEERHATPEPAWSIRSFDVPVPPNNWASTLASNYSPPPEDSLLA</sequence>
<protein>
    <recommendedName>
        <fullName evidence="4">E-beta-farnesene synthase</fullName>
    </recommendedName>
</protein>
<gene>
    <name evidence="3" type="ORF">Tci_043966</name>
</gene>
<feature type="compositionally biased region" description="Polar residues" evidence="2">
    <location>
        <begin position="643"/>
        <end position="652"/>
    </location>
</feature>
<comment type="caution">
    <text evidence="3">The sequence shown here is derived from an EMBL/GenBank/DDBJ whole genome shotgun (WGS) entry which is preliminary data.</text>
</comment>
<feature type="region of interest" description="Disordered" evidence="2">
    <location>
        <begin position="618"/>
        <end position="677"/>
    </location>
</feature>
<evidence type="ECO:0000256" key="2">
    <source>
        <dbReference type="SAM" id="MobiDB-lite"/>
    </source>
</evidence>
<accession>A0A6L2MDM8</accession>
<feature type="region of interest" description="Disordered" evidence="2">
    <location>
        <begin position="1171"/>
        <end position="1190"/>
    </location>
</feature>
<feature type="compositionally biased region" description="Polar residues" evidence="2">
    <location>
        <begin position="1171"/>
        <end position="1180"/>
    </location>
</feature>
<dbReference type="EMBL" id="BKCJ010006407">
    <property type="protein sequence ID" value="GEU71988.1"/>
    <property type="molecule type" value="Genomic_DNA"/>
</dbReference>
<feature type="compositionally biased region" description="Basic and acidic residues" evidence="2">
    <location>
        <begin position="193"/>
        <end position="204"/>
    </location>
</feature>
<reference evidence="3" key="1">
    <citation type="journal article" date="2019" name="Sci. Rep.">
        <title>Draft genome of Tanacetum cinerariifolium, the natural source of mosquito coil.</title>
        <authorList>
            <person name="Yamashiro T."/>
            <person name="Shiraishi A."/>
            <person name="Satake H."/>
            <person name="Nakayama K."/>
        </authorList>
    </citation>
    <scope>NUCLEOTIDE SEQUENCE</scope>
</reference>
<feature type="compositionally biased region" description="Low complexity" evidence="2">
    <location>
        <begin position="902"/>
        <end position="913"/>
    </location>
</feature>
<feature type="region of interest" description="Disordered" evidence="2">
    <location>
        <begin position="997"/>
        <end position="1095"/>
    </location>
</feature>
<feature type="region of interest" description="Disordered" evidence="2">
    <location>
        <begin position="787"/>
        <end position="831"/>
    </location>
</feature>
<feature type="compositionally biased region" description="Basic residues" evidence="2">
    <location>
        <begin position="631"/>
        <end position="642"/>
    </location>
</feature>
<organism evidence="3">
    <name type="scientific">Tanacetum cinerariifolium</name>
    <name type="common">Dalmatian daisy</name>
    <name type="synonym">Chrysanthemum cinerariifolium</name>
    <dbReference type="NCBI Taxonomy" id="118510"/>
    <lineage>
        <taxon>Eukaryota</taxon>
        <taxon>Viridiplantae</taxon>
        <taxon>Streptophyta</taxon>
        <taxon>Embryophyta</taxon>
        <taxon>Tracheophyta</taxon>
        <taxon>Spermatophyta</taxon>
        <taxon>Magnoliopsida</taxon>
        <taxon>eudicotyledons</taxon>
        <taxon>Gunneridae</taxon>
        <taxon>Pentapetalae</taxon>
        <taxon>asterids</taxon>
        <taxon>campanulids</taxon>
        <taxon>Asterales</taxon>
        <taxon>Asteraceae</taxon>
        <taxon>Asteroideae</taxon>
        <taxon>Anthemideae</taxon>
        <taxon>Anthemidinae</taxon>
        <taxon>Tanacetum</taxon>
    </lineage>
</organism>
<dbReference type="AlphaFoldDB" id="A0A6L2MDM8"/>
<evidence type="ECO:0008006" key="4">
    <source>
        <dbReference type="Google" id="ProtNLM"/>
    </source>
</evidence>